<dbReference type="Gene3D" id="3.80.10.10">
    <property type="entry name" value="Ribonuclease Inhibitor"/>
    <property type="match status" value="1"/>
</dbReference>
<accession>F4S702</accession>
<proteinExistence type="predicted"/>
<dbReference type="Proteomes" id="UP000001072">
    <property type="component" value="Unassembled WGS sequence"/>
</dbReference>
<organism evidence="2">
    <name type="scientific">Melampsora larici-populina (strain 98AG31 / pathotype 3-4-7)</name>
    <name type="common">Poplar leaf rust fungus</name>
    <dbReference type="NCBI Taxonomy" id="747676"/>
    <lineage>
        <taxon>Eukaryota</taxon>
        <taxon>Fungi</taxon>
        <taxon>Dikarya</taxon>
        <taxon>Basidiomycota</taxon>
        <taxon>Pucciniomycotina</taxon>
        <taxon>Pucciniomycetes</taxon>
        <taxon>Pucciniales</taxon>
        <taxon>Melampsoraceae</taxon>
        <taxon>Melampsora</taxon>
    </lineage>
</organism>
<evidence type="ECO:0000313" key="2">
    <source>
        <dbReference type="Proteomes" id="UP000001072"/>
    </source>
</evidence>
<dbReference type="AlphaFoldDB" id="F4S702"/>
<dbReference type="RefSeq" id="XP_007417161.1">
    <property type="nucleotide sequence ID" value="XM_007417099.1"/>
</dbReference>
<evidence type="ECO:0000313" key="1">
    <source>
        <dbReference type="EMBL" id="EGF99590.1"/>
    </source>
</evidence>
<name>F4S702_MELLP</name>
<dbReference type="InParanoid" id="F4S702"/>
<dbReference type="VEuPathDB" id="FungiDB:MELLADRAFT_94238"/>
<dbReference type="InterPro" id="IPR032675">
    <property type="entry name" value="LRR_dom_sf"/>
</dbReference>
<dbReference type="GeneID" id="18936828"/>
<protein>
    <submittedName>
        <fullName evidence="1">Uncharacterized protein</fullName>
    </submittedName>
</protein>
<gene>
    <name evidence="1" type="ORF">MELLADRAFT_94238</name>
</gene>
<keyword evidence="2" id="KW-1185">Reference proteome</keyword>
<dbReference type="EMBL" id="GL883157">
    <property type="protein sequence ID" value="EGF99590.1"/>
    <property type="molecule type" value="Genomic_DNA"/>
</dbReference>
<dbReference type="HOGENOM" id="CLU_032925_1_1_1"/>
<reference evidence="2" key="1">
    <citation type="journal article" date="2011" name="Proc. Natl. Acad. Sci. U.S.A.">
        <title>Obligate biotrophy features unraveled by the genomic analysis of rust fungi.</title>
        <authorList>
            <person name="Duplessis S."/>
            <person name="Cuomo C.A."/>
            <person name="Lin Y.-C."/>
            <person name="Aerts A."/>
            <person name="Tisserant E."/>
            <person name="Veneault-Fourrey C."/>
            <person name="Joly D.L."/>
            <person name="Hacquard S."/>
            <person name="Amselem J."/>
            <person name="Cantarel B.L."/>
            <person name="Chiu R."/>
            <person name="Coutinho P.M."/>
            <person name="Feau N."/>
            <person name="Field M."/>
            <person name="Frey P."/>
            <person name="Gelhaye E."/>
            <person name="Goldberg J."/>
            <person name="Grabherr M.G."/>
            <person name="Kodira C.D."/>
            <person name="Kohler A."/>
            <person name="Kuees U."/>
            <person name="Lindquist E.A."/>
            <person name="Lucas S.M."/>
            <person name="Mago R."/>
            <person name="Mauceli E."/>
            <person name="Morin E."/>
            <person name="Murat C."/>
            <person name="Pangilinan J.L."/>
            <person name="Park R."/>
            <person name="Pearson M."/>
            <person name="Quesneville H."/>
            <person name="Rouhier N."/>
            <person name="Sakthikumar S."/>
            <person name="Salamov A.A."/>
            <person name="Schmutz J."/>
            <person name="Selles B."/>
            <person name="Shapiro H."/>
            <person name="Tanguay P."/>
            <person name="Tuskan G.A."/>
            <person name="Henrissat B."/>
            <person name="Van de Peer Y."/>
            <person name="Rouze P."/>
            <person name="Ellis J.G."/>
            <person name="Dodds P.N."/>
            <person name="Schein J.E."/>
            <person name="Zhong S."/>
            <person name="Hamelin R.C."/>
            <person name="Grigoriev I.V."/>
            <person name="Szabo L.J."/>
            <person name="Martin F."/>
        </authorList>
    </citation>
    <scope>NUCLEOTIDE SEQUENCE [LARGE SCALE GENOMIC DNA]</scope>
    <source>
        <strain evidence="2">98AG31 / pathotype 3-4-7</strain>
    </source>
</reference>
<sequence length="535" mass="60321">MGRAIYPQPIRLWRTTLDVSHHQPVFFSQVFANAPRARVHLLCGLDPFTALIKLRFIFRPRANRFIIQGIRPRFFLVSHPASGPSSRLAHHVHGMASTSSTPPTPGTLNPGIRNIPVEIVELIIKEVVLSSPVIGPNPTNCTDIALLHHACVTRFLHLRLVSKSRDIAIVPFVFNNLRLTRGEMVKSLIRIWKESYITPGLPPLRYLYFDGVIYSMALPQLPAGHSSTSESLLYPFSILPDDAAALVTLCHSTLTELKLRFINCVGFTPALSDALNLATGLETLNIESYGAPMDGHDAWSIKLLLERVSSIRSLSFNMSPLPPLNLQGSALPHLEHFWLECDIHDIEAGIDLCHSSYRPINCLELFTREDHDPAGPLALGLVETLEILFIVSIPDRIPEAIRNTVFPKLHVLRIEYCYPVQWETNWLEWPVLKMIEVLVTSYWHGSVYWRSILTQTDINSFKRPPKLKHIVFAMPRGEFLNDIDLVERFHKIRIQCHFIAQPTRETSLRARRPSGLMSPALRGPPYVGAASSLCT</sequence>
<dbReference type="KEGG" id="mlr:MELLADRAFT_94238"/>